<feature type="region of interest" description="Disordered" evidence="3">
    <location>
        <begin position="1858"/>
        <end position="2002"/>
    </location>
</feature>
<dbReference type="Pfam" id="PF00098">
    <property type="entry name" value="zf-CCHC"/>
    <property type="match status" value="1"/>
</dbReference>
<evidence type="ECO:0000256" key="3">
    <source>
        <dbReference type="SAM" id="MobiDB-lite"/>
    </source>
</evidence>
<dbReference type="Proteomes" id="UP000789390">
    <property type="component" value="Unassembled WGS sequence"/>
</dbReference>
<evidence type="ECO:0000313" key="6">
    <source>
        <dbReference type="Proteomes" id="UP000789390"/>
    </source>
</evidence>
<proteinExistence type="predicted"/>
<dbReference type="Pfam" id="PF03732">
    <property type="entry name" value="Retrotrans_gag"/>
    <property type="match status" value="1"/>
</dbReference>
<evidence type="ECO:0000313" key="5">
    <source>
        <dbReference type="EMBL" id="CAH0101017.1"/>
    </source>
</evidence>
<evidence type="ECO:0000256" key="2">
    <source>
        <dbReference type="SAM" id="Coils"/>
    </source>
</evidence>
<feature type="compositionally biased region" description="Low complexity" evidence="3">
    <location>
        <begin position="1958"/>
        <end position="1986"/>
    </location>
</feature>
<evidence type="ECO:0000259" key="4">
    <source>
        <dbReference type="PROSITE" id="PS50158"/>
    </source>
</evidence>
<dbReference type="PANTHER" id="PTHR47331:SF4">
    <property type="entry name" value="PEPTIDASE S1 DOMAIN-CONTAINING PROTEIN"/>
    <property type="match status" value="1"/>
</dbReference>
<keyword evidence="2" id="KW-0175">Coiled coil</keyword>
<protein>
    <recommendedName>
        <fullName evidence="4">CCHC-type domain-containing protein</fullName>
    </recommendedName>
</protein>
<evidence type="ECO:0000256" key="1">
    <source>
        <dbReference type="PROSITE-ProRule" id="PRU00047"/>
    </source>
</evidence>
<feature type="compositionally biased region" description="Polar residues" evidence="3">
    <location>
        <begin position="1987"/>
        <end position="2002"/>
    </location>
</feature>
<gene>
    <name evidence="5" type="ORF">DGAL_LOCUS3314</name>
</gene>
<dbReference type="InterPro" id="IPR008042">
    <property type="entry name" value="Retrotrans_Pao"/>
</dbReference>
<dbReference type="GO" id="GO:0071897">
    <property type="term" value="P:DNA biosynthetic process"/>
    <property type="evidence" value="ECO:0007669"/>
    <property type="project" value="UniProtKB-ARBA"/>
</dbReference>
<keyword evidence="1" id="KW-0479">Metal-binding</keyword>
<dbReference type="Pfam" id="PF05380">
    <property type="entry name" value="Peptidase_A17"/>
    <property type="match status" value="1"/>
</dbReference>
<accession>A0A8J2WGT0</accession>
<dbReference type="SUPFAM" id="SSF57756">
    <property type="entry name" value="Retrovirus zinc finger-like domains"/>
    <property type="match status" value="1"/>
</dbReference>
<feature type="coiled-coil region" evidence="2">
    <location>
        <begin position="160"/>
        <end position="351"/>
    </location>
</feature>
<keyword evidence="6" id="KW-1185">Reference proteome</keyword>
<feature type="region of interest" description="Disordered" evidence="3">
    <location>
        <begin position="1600"/>
        <end position="1627"/>
    </location>
</feature>
<comment type="caution">
    <text evidence="5">The sequence shown here is derived from an EMBL/GenBank/DDBJ whole genome shotgun (WGS) entry which is preliminary data.</text>
</comment>
<feature type="compositionally biased region" description="Basic and acidic residues" evidence="3">
    <location>
        <begin position="1612"/>
        <end position="1625"/>
    </location>
</feature>
<dbReference type="InterPro" id="IPR001878">
    <property type="entry name" value="Znf_CCHC"/>
</dbReference>
<organism evidence="5 6">
    <name type="scientific">Daphnia galeata</name>
    <dbReference type="NCBI Taxonomy" id="27404"/>
    <lineage>
        <taxon>Eukaryota</taxon>
        <taxon>Metazoa</taxon>
        <taxon>Ecdysozoa</taxon>
        <taxon>Arthropoda</taxon>
        <taxon>Crustacea</taxon>
        <taxon>Branchiopoda</taxon>
        <taxon>Diplostraca</taxon>
        <taxon>Cladocera</taxon>
        <taxon>Anomopoda</taxon>
        <taxon>Daphniidae</taxon>
        <taxon>Daphnia</taxon>
    </lineage>
</organism>
<dbReference type="GO" id="GO:0003676">
    <property type="term" value="F:nucleic acid binding"/>
    <property type="evidence" value="ECO:0007669"/>
    <property type="project" value="InterPro"/>
</dbReference>
<feature type="coiled-coil region" evidence="2">
    <location>
        <begin position="1831"/>
        <end position="1858"/>
    </location>
</feature>
<keyword evidence="1" id="KW-0863">Zinc-finger</keyword>
<dbReference type="OrthoDB" id="6370417at2759"/>
<dbReference type="Pfam" id="PF18701">
    <property type="entry name" value="DUF5641"/>
    <property type="match status" value="1"/>
</dbReference>
<dbReference type="EMBL" id="CAKKLH010000048">
    <property type="protein sequence ID" value="CAH0101017.1"/>
    <property type="molecule type" value="Genomic_DNA"/>
</dbReference>
<name>A0A8J2WGT0_9CRUS</name>
<dbReference type="Gene3D" id="4.10.60.10">
    <property type="entry name" value="Zinc finger, CCHC-type"/>
    <property type="match status" value="1"/>
</dbReference>
<dbReference type="InterPro" id="IPR040676">
    <property type="entry name" value="DUF5641"/>
</dbReference>
<keyword evidence="1" id="KW-0862">Zinc</keyword>
<dbReference type="SMART" id="SM00343">
    <property type="entry name" value="ZnF_C2HC"/>
    <property type="match status" value="1"/>
</dbReference>
<reference evidence="5" key="1">
    <citation type="submission" date="2021-11" db="EMBL/GenBank/DDBJ databases">
        <authorList>
            <person name="Schell T."/>
        </authorList>
    </citation>
    <scope>NUCLEOTIDE SEQUENCE</scope>
    <source>
        <strain evidence="5">M5</strain>
    </source>
</reference>
<feature type="compositionally biased region" description="Basic and acidic residues" evidence="3">
    <location>
        <begin position="1876"/>
        <end position="1895"/>
    </location>
</feature>
<dbReference type="InterPro" id="IPR043502">
    <property type="entry name" value="DNA/RNA_pol_sf"/>
</dbReference>
<sequence length="2033" mass="232043">MRNVSCISRHALLSNVCESLRDGRWSASCPLALRDCSQNLYTNLYPSLSEEHLPNPTSLEEIYIDLVKDPAVSEARHKFLTSWKESVELETSYQAEIIVVKDKLESSENPLITPESIQEATKTLKSYIKSLNGKEESVHSLIQLLHTVHGKQREFTTELVAILQREALLQNAKLNQANNDLINEKGKLERKLKAANEKLEDIRVNNEKVGQLQKDYTLNISTLSNCEQQIKRLQGELTEARELAEQLESAANSNSQIETLQQALKEKIELADQLKTALESKQRENKALEENSLEANYDLEQSIKQHEVTITSLKKECQTLQGENTVLQQELDSTKQLNNQINDTKNETQKNLNTISIQSKTQDTRIKNLEFIQYDLEQQNFDDIADQTYDTTRFLEELRDSSICKELNSKGTQTTLDLQLILKRNTDQTNLISALQDKNFQLLNKPRVKISTMGMGAGPGHGAGGNNRKSTDKLITEWLKTAEHVARNNDWDEEQKLRFFSDRLKGEALEWHDEYVEEQDYHLNYTDWRKDIIERFRDSFDIATLKRKLQKLKQRPEESCRTFISRLKNLYESIEGKEDKPDSPNKSVVEDTLRQKVRKMRDEVLIKILLQGILPKFKTELYLRMPEDSNDFEALCKQLIISEQILQNKESNEDKEITAMIAGITHHGKQQDEECEVIAVLESSAIFIGCGWQVDLPLRSEDLVFPNNRKQAVSRYYGMERRLALPENQHYADKYNLIINKIIDSGTAVPVDPSKINKPEGMVWYLPHHFVENPNKPGKIRVVIDCAASFCQVSLNTQLFRGPSLLPKLVGVLLRSRECLFALSADISAFYHRINVPSKHQSLQRFVFREFGSNKPLQTYQMTTLVFGAVHASTAAIWTLQHAVSQNKNYPEVASRKKQQNFYADNLSDSFDTEMEAIKFAKDVTESLAIGEDRAESILDLNYGALPTEYILGLAWDCNSDCYRLRVKELPPIMTKRELLSAMSREFDPLGICLPVITYAKLLFQETCKLRKRILPYKKPIGWEEPLPECILEKWNTWAGSLSSLSQISIRRCFRSSDEKLANCVFHLIVFSDSSLLAFGAVAYLKTTCHGKMHVDFVMAKGRIAPTSILSIPRLELQAAVLAIRMTQSIVREMRIPISSIEYRTDSEIVLHQINSSHYKHPTFVANRIGQILRHSSPEQWKFISGKDNPADDCRRGITPDSFKSNSRWLTGPTQSQLSAEQPLTASLNENPDPFITLSVCAVGVSSTPVKTSSPAVSKLVADSQDGLARLKRDVALSLRKGANLELPITDDELKQAMQTCIIVSTEEAFPEEIIALRSGKQIPRDSVLRNVSPFIDPADGLMKVDGRLKHAKLPQHARQPVIIPSDHRLTSLIIADAHNEINHAGVEHTLSIVRRKYYLTKGRRRNYRSGNQLEVFPAVRPAWERLVGSSKKSLCAVLEERSVNDEVLLTVLKEVASLLNTRPLMHVSTDPSEPEPLTPNPFILGCHHPHFPPDVEEAFCGLTRRRYRQSQFIKWNQATPSLRIGNRVLIMDENTRRGQWLTGTVTKLFPGDDGRIRSVSVKTATSELTRPVVKLCLFSDALLNIQRANIPVMGAGSGPGYGAGGNDSDNDDTRDPTGNHDKTADTTILDNVTKPIVKVLGELFSLEDKKSIPTFKGKSTNKLITEWLKTAEHVAGNNDWDEEQKLRFFSDRLKGETLEWHDEYVKEQDHLLNYTDWRKDIIERFRDSFDIATLKRKLQKLKQRPEESCLKEETLRQKVRKMRDQVLIKILLQGILPKFKTELYLRMPEDNNDFEALCKQLIISEQILQSKESSEDKEITAVIAGITHHEKQQDEELNQQKLEIGNLKQKIAELETYSKKRHSSQEHLGTVAAVDHYDPKRTSSLDRHPRRDSRVQFSRPSSSPSRDSSFSRQQGRNSSYSRSRDQSPAHQRNSHNNKSSYSNNQPRFQDNDRTRRPNNLRYNRNRYPNQNNGNNFKWPNNNSSNQEQAGLQRQPSSGRRNITCFNCGKQGHIARECWTDIARASRAYPHNN</sequence>
<feature type="compositionally biased region" description="Low complexity" evidence="3">
    <location>
        <begin position="1935"/>
        <end position="1945"/>
    </location>
</feature>
<dbReference type="InterPro" id="IPR005162">
    <property type="entry name" value="Retrotrans_gag_dom"/>
</dbReference>
<dbReference type="PROSITE" id="PS50158">
    <property type="entry name" value="ZF_CCHC"/>
    <property type="match status" value="1"/>
</dbReference>
<dbReference type="SUPFAM" id="SSF56672">
    <property type="entry name" value="DNA/RNA polymerases"/>
    <property type="match status" value="1"/>
</dbReference>
<feature type="compositionally biased region" description="Low complexity" evidence="3">
    <location>
        <begin position="1896"/>
        <end position="1914"/>
    </location>
</feature>
<dbReference type="PANTHER" id="PTHR47331">
    <property type="entry name" value="PHD-TYPE DOMAIN-CONTAINING PROTEIN"/>
    <property type="match status" value="1"/>
</dbReference>
<dbReference type="InterPro" id="IPR036875">
    <property type="entry name" value="Znf_CCHC_sf"/>
</dbReference>
<feature type="domain" description="CCHC-type" evidence="4">
    <location>
        <begin position="2005"/>
        <end position="2018"/>
    </location>
</feature>
<dbReference type="GO" id="GO:0008270">
    <property type="term" value="F:zinc ion binding"/>
    <property type="evidence" value="ECO:0007669"/>
    <property type="project" value="UniProtKB-KW"/>
</dbReference>